<dbReference type="InterPro" id="IPR008921">
    <property type="entry name" value="DNA_pol3_clamp-load_cplx_C"/>
</dbReference>
<keyword evidence="10" id="KW-1185">Reference proteome</keyword>
<dbReference type="EMBL" id="RQXW01000027">
    <property type="protein sequence ID" value="RTE64304.1"/>
    <property type="molecule type" value="Genomic_DNA"/>
</dbReference>
<accession>A0A430KLJ1</accession>
<proteinExistence type="predicted"/>
<dbReference type="GO" id="GO:0009360">
    <property type="term" value="C:DNA polymerase III complex"/>
    <property type="evidence" value="ECO:0007669"/>
    <property type="project" value="InterPro"/>
</dbReference>
<keyword evidence="3 9" id="KW-0808">Transferase</keyword>
<dbReference type="Pfam" id="PF09115">
    <property type="entry name" value="DNApol3-delta_C"/>
    <property type="match status" value="1"/>
</dbReference>
<evidence type="ECO:0000259" key="8">
    <source>
        <dbReference type="Pfam" id="PF09115"/>
    </source>
</evidence>
<comment type="catalytic activity">
    <reaction evidence="7">
        <text>DNA(n) + a 2'-deoxyribonucleoside 5'-triphosphate = DNA(n+1) + diphosphate</text>
        <dbReference type="Rhea" id="RHEA:22508"/>
        <dbReference type="Rhea" id="RHEA-COMP:17339"/>
        <dbReference type="Rhea" id="RHEA-COMP:17340"/>
        <dbReference type="ChEBI" id="CHEBI:33019"/>
        <dbReference type="ChEBI" id="CHEBI:61560"/>
        <dbReference type="ChEBI" id="CHEBI:173112"/>
        <dbReference type="EC" id="2.7.7.7"/>
    </reaction>
</comment>
<comment type="caution">
    <text evidence="9">The sequence shown here is derived from an EMBL/GenBank/DDBJ whole genome shotgun (WGS) entry which is preliminary data.</text>
</comment>
<reference evidence="9 10" key="1">
    <citation type="submission" date="2018-11" db="EMBL/GenBank/DDBJ databases">
        <title>The draft genome sequence of Amphritea opalescens ANRC-JH13T.</title>
        <authorList>
            <person name="Fang Z."/>
            <person name="Zhang Y."/>
            <person name="Han X."/>
        </authorList>
    </citation>
    <scope>NUCLEOTIDE SEQUENCE [LARGE SCALE GENOMIC DNA]</scope>
    <source>
        <strain evidence="9 10">ANRC-JH13</strain>
    </source>
</reference>
<dbReference type="AlphaFoldDB" id="A0A430KLJ1"/>
<evidence type="ECO:0000256" key="2">
    <source>
        <dbReference type="ARBA" id="ARBA00014363"/>
    </source>
</evidence>
<dbReference type="Pfam" id="PF13177">
    <property type="entry name" value="DNA_pol3_delta2"/>
    <property type="match status" value="1"/>
</dbReference>
<evidence type="ECO:0000256" key="1">
    <source>
        <dbReference type="ARBA" id="ARBA00012417"/>
    </source>
</evidence>
<dbReference type="NCBIfam" id="NF004310">
    <property type="entry name" value="PRK05707.1"/>
    <property type="match status" value="1"/>
</dbReference>
<gene>
    <name evidence="9" type="ORF">EH243_17965</name>
</gene>
<dbReference type="SUPFAM" id="SSF48019">
    <property type="entry name" value="post-AAA+ oligomerization domain-like"/>
    <property type="match status" value="1"/>
</dbReference>
<dbReference type="PANTHER" id="PTHR11669">
    <property type="entry name" value="REPLICATION FACTOR C / DNA POLYMERASE III GAMMA-TAU SUBUNIT"/>
    <property type="match status" value="1"/>
</dbReference>
<dbReference type="PANTHER" id="PTHR11669:SF8">
    <property type="entry name" value="DNA POLYMERASE III SUBUNIT DELTA"/>
    <property type="match status" value="1"/>
</dbReference>
<dbReference type="GO" id="GO:0003677">
    <property type="term" value="F:DNA binding"/>
    <property type="evidence" value="ECO:0007669"/>
    <property type="project" value="InterPro"/>
</dbReference>
<evidence type="ECO:0000313" key="10">
    <source>
        <dbReference type="Proteomes" id="UP000283087"/>
    </source>
</evidence>
<feature type="domain" description="DNA polymerase III delta subunit C-terminal" evidence="8">
    <location>
        <begin position="218"/>
        <end position="332"/>
    </location>
</feature>
<dbReference type="NCBIfam" id="TIGR00678">
    <property type="entry name" value="holB"/>
    <property type="match status" value="1"/>
</dbReference>
<dbReference type="SUPFAM" id="SSF52540">
    <property type="entry name" value="P-loop containing nucleoside triphosphate hydrolases"/>
    <property type="match status" value="1"/>
</dbReference>
<dbReference type="Gene3D" id="1.20.272.10">
    <property type="match status" value="1"/>
</dbReference>
<keyword evidence="6" id="KW-0239">DNA-directed DNA polymerase</keyword>
<evidence type="ECO:0000313" key="9">
    <source>
        <dbReference type="EMBL" id="RTE64304.1"/>
    </source>
</evidence>
<evidence type="ECO:0000256" key="4">
    <source>
        <dbReference type="ARBA" id="ARBA00022695"/>
    </source>
</evidence>
<dbReference type="GO" id="GO:0008408">
    <property type="term" value="F:3'-5' exonuclease activity"/>
    <property type="evidence" value="ECO:0007669"/>
    <property type="project" value="InterPro"/>
</dbReference>
<dbReference type="Proteomes" id="UP000283087">
    <property type="component" value="Unassembled WGS sequence"/>
</dbReference>
<dbReference type="Gene3D" id="3.40.50.300">
    <property type="entry name" value="P-loop containing nucleotide triphosphate hydrolases"/>
    <property type="match status" value="1"/>
</dbReference>
<dbReference type="InterPro" id="IPR004622">
    <property type="entry name" value="DNA_pol_HolB"/>
</dbReference>
<sequence>MSDELWQDRPMVLPWLKGRWEYLLELKAHNRFPHALLINGPEGLGKACFALALANYVLCREPHNGAACGHCRSCELTESGGHPDLYQLKPEEPGKPIKIDQVRELTAFIYSTAQQGGYRVVIIDPADSMNINASNALLKMLEEPGANTLIMLLTHRLGQMLPTIKSRCQRVDMPPADVALATQWVSTQLEVAPEEAAQLLVIAHNSPLQALAYKQEDLLGLRAKVLKGLADILKQRSSPIEVAQSLYREDLELLLGWIYSWVVDIARSTENNADPDLLRHTDARNMLLALARKVSHHRLYAFADQVQAARKDLMFRRNPNKQLLMETILNDWRLLLRPD</sequence>
<dbReference type="InterPro" id="IPR015199">
    <property type="entry name" value="DNA_pol_III_delta_C"/>
</dbReference>
<evidence type="ECO:0000256" key="7">
    <source>
        <dbReference type="ARBA" id="ARBA00049244"/>
    </source>
</evidence>
<dbReference type="OrthoDB" id="9811073at2"/>
<keyword evidence="5" id="KW-0235">DNA replication</keyword>
<evidence type="ECO:0000256" key="3">
    <source>
        <dbReference type="ARBA" id="ARBA00022679"/>
    </source>
</evidence>
<protein>
    <recommendedName>
        <fullName evidence="2">DNA polymerase III subunit delta'</fullName>
        <ecNumber evidence="1">2.7.7.7</ecNumber>
    </recommendedName>
</protein>
<evidence type="ECO:0000256" key="6">
    <source>
        <dbReference type="ARBA" id="ARBA00022932"/>
    </source>
</evidence>
<evidence type="ECO:0000256" key="5">
    <source>
        <dbReference type="ARBA" id="ARBA00022705"/>
    </source>
</evidence>
<dbReference type="GO" id="GO:0006261">
    <property type="term" value="P:DNA-templated DNA replication"/>
    <property type="evidence" value="ECO:0007669"/>
    <property type="project" value="TreeGrafter"/>
</dbReference>
<keyword evidence="4 9" id="KW-0548">Nucleotidyltransferase</keyword>
<dbReference type="InterPro" id="IPR027417">
    <property type="entry name" value="P-loop_NTPase"/>
</dbReference>
<dbReference type="InterPro" id="IPR050238">
    <property type="entry name" value="DNA_Rep/Repair_Clamp_Loader"/>
</dbReference>
<dbReference type="GO" id="GO:0003887">
    <property type="term" value="F:DNA-directed DNA polymerase activity"/>
    <property type="evidence" value="ECO:0007669"/>
    <property type="project" value="UniProtKB-KW"/>
</dbReference>
<dbReference type="RefSeq" id="WP_126160041.1">
    <property type="nucleotide sequence ID" value="NZ_RQXW01000027.1"/>
</dbReference>
<dbReference type="EC" id="2.7.7.7" evidence="1"/>
<organism evidence="9 10">
    <name type="scientific">Amphritea opalescens</name>
    <dbReference type="NCBI Taxonomy" id="2490544"/>
    <lineage>
        <taxon>Bacteria</taxon>
        <taxon>Pseudomonadati</taxon>
        <taxon>Pseudomonadota</taxon>
        <taxon>Gammaproteobacteria</taxon>
        <taxon>Oceanospirillales</taxon>
        <taxon>Oceanospirillaceae</taxon>
        <taxon>Amphritea</taxon>
    </lineage>
</organism>
<name>A0A430KLJ1_9GAMM</name>